<organism evidence="2 3">
    <name type="scientific">Solanum verrucosum</name>
    <dbReference type="NCBI Taxonomy" id="315347"/>
    <lineage>
        <taxon>Eukaryota</taxon>
        <taxon>Viridiplantae</taxon>
        <taxon>Streptophyta</taxon>
        <taxon>Embryophyta</taxon>
        <taxon>Tracheophyta</taxon>
        <taxon>Spermatophyta</taxon>
        <taxon>Magnoliopsida</taxon>
        <taxon>eudicotyledons</taxon>
        <taxon>Gunneridae</taxon>
        <taxon>Pentapetalae</taxon>
        <taxon>asterids</taxon>
        <taxon>lamiids</taxon>
        <taxon>Solanales</taxon>
        <taxon>Solanaceae</taxon>
        <taxon>Solanoideae</taxon>
        <taxon>Solaneae</taxon>
        <taxon>Solanum</taxon>
    </lineage>
</organism>
<accession>A0AAF0V7S5</accession>
<feature type="non-terminal residue" evidence="2">
    <location>
        <position position="1"/>
    </location>
</feature>
<feature type="domain" description="Reverse transcriptase/retrotransposon-derived protein RNase H-like" evidence="1">
    <location>
        <begin position="3"/>
        <end position="52"/>
    </location>
</feature>
<dbReference type="InterPro" id="IPR041577">
    <property type="entry name" value="RT_RNaseH_2"/>
</dbReference>
<sequence>QLSEACEKSFQVLKNKLTSTPVLTLPYTNGFVVYCDASRIGLGCVLLQNDLNLRKRRWLELLNEYNMSVLYYPRKANVVGNALSRLSMGSVSHIEDGKKELVQDVHRLSCL</sequence>
<dbReference type="Pfam" id="PF17919">
    <property type="entry name" value="RT_RNaseH_2"/>
    <property type="match status" value="1"/>
</dbReference>
<keyword evidence="3" id="KW-1185">Reference proteome</keyword>
<name>A0AAF0V7S5_SOLVR</name>
<evidence type="ECO:0000313" key="3">
    <source>
        <dbReference type="Proteomes" id="UP001234989"/>
    </source>
</evidence>
<dbReference type="EMBL" id="CP133623">
    <property type="protein sequence ID" value="WMV58709.1"/>
    <property type="molecule type" value="Genomic_DNA"/>
</dbReference>
<dbReference type="SUPFAM" id="SSF56672">
    <property type="entry name" value="DNA/RNA polymerases"/>
    <property type="match status" value="1"/>
</dbReference>
<dbReference type="PANTHER" id="PTHR34072">
    <property type="entry name" value="ENZYMATIC POLYPROTEIN-RELATED"/>
    <property type="match status" value="1"/>
</dbReference>
<protein>
    <recommendedName>
        <fullName evidence="1">Reverse transcriptase/retrotransposon-derived protein RNase H-like domain-containing protein</fullName>
    </recommendedName>
</protein>
<gene>
    <name evidence="2" type="ORF">MTR67_052094</name>
</gene>
<reference evidence="2" key="1">
    <citation type="submission" date="2023-08" db="EMBL/GenBank/DDBJ databases">
        <title>A de novo genome assembly of Solanum verrucosum Schlechtendal, a Mexican diploid species geographically isolated from the other diploid A-genome species in potato relatives.</title>
        <authorList>
            <person name="Hosaka K."/>
        </authorList>
    </citation>
    <scope>NUCLEOTIDE SEQUENCE</scope>
    <source>
        <tissue evidence="2">Young leaves</tissue>
    </source>
</reference>
<proteinExistence type="predicted"/>
<dbReference type="Proteomes" id="UP001234989">
    <property type="component" value="Chromosome 12"/>
</dbReference>
<feature type="non-terminal residue" evidence="2">
    <location>
        <position position="111"/>
    </location>
</feature>
<evidence type="ECO:0000259" key="1">
    <source>
        <dbReference type="Pfam" id="PF17919"/>
    </source>
</evidence>
<dbReference type="AlphaFoldDB" id="A0AAF0V7S5"/>
<evidence type="ECO:0000313" key="2">
    <source>
        <dbReference type="EMBL" id="WMV58709.1"/>
    </source>
</evidence>
<dbReference type="PANTHER" id="PTHR34072:SF52">
    <property type="entry name" value="RIBONUCLEASE H"/>
    <property type="match status" value="1"/>
</dbReference>
<dbReference type="InterPro" id="IPR043502">
    <property type="entry name" value="DNA/RNA_pol_sf"/>
</dbReference>